<evidence type="ECO:0000313" key="7">
    <source>
        <dbReference type="EMBL" id="AOU97158.1"/>
    </source>
</evidence>
<keyword evidence="8" id="KW-1185">Reference proteome</keyword>
<feature type="signal peptide" evidence="6">
    <location>
        <begin position="1"/>
        <end position="32"/>
    </location>
</feature>
<dbReference type="InterPro" id="IPR006127">
    <property type="entry name" value="ZnuA-like"/>
</dbReference>
<keyword evidence="3" id="KW-0813">Transport</keyword>
<dbReference type="Gene3D" id="3.40.50.1980">
    <property type="entry name" value="Nitrogenase molybdenum iron protein domain"/>
    <property type="match status" value="2"/>
</dbReference>
<dbReference type="InterPro" id="IPR050492">
    <property type="entry name" value="Bact_metal-bind_prot9"/>
</dbReference>
<keyword evidence="5" id="KW-0864">Zinc transport</keyword>
<accession>A0A1D8IL02</accession>
<dbReference type="EMBL" id="CP017415">
    <property type="protein sequence ID" value="AOU97158.1"/>
    <property type="molecule type" value="Genomic_DNA"/>
</dbReference>
<evidence type="ECO:0000256" key="6">
    <source>
        <dbReference type="SAM" id="SignalP"/>
    </source>
</evidence>
<evidence type="ECO:0000256" key="1">
    <source>
        <dbReference type="ARBA" id="ARBA00011028"/>
    </source>
</evidence>
<keyword evidence="5" id="KW-0862">Zinc</keyword>
<keyword evidence="5" id="KW-0406">Ion transport</keyword>
<evidence type="ECO:0000256" key="2">
    <source>
        <dbReference type="ARBA" id="ARBA00015915"/>
    </source>
</evidence>
<dbReference type="PROSITE" id="PS51257">
    <property type="entry name" value="PROKAR_LIPOPROTEIN"/>
    <property type="match status" value="1"/>
</dbReference>
<proteinExistence type="inferred from homology"/>
<evidence type="ECO:0000256" key="3">
    <source>
        <dbReference type="ARBA" id="ARBA00022448"/>
    </source>
</evidence>
<dbReference type="SUPFAM" id="SSF53807">
    <property type="entry name" value="Helical backbone' metal receptor"/>
    <property type="match status" value="1"/>
</dbReference>
<dbReference type="GO" id="GO:0006829">
    <property type="term" value="P:zinc ion transport"/>
    <property type="evidence" value="ECO:0007669"/>
    <property type="project" value="UniProtKB-KW"/>
</dbReference>
<gene>
    <name evidence="7" type="ORF">BI364_03310</name>
</gene>
<evidence type="ECO:0000313" key="8">
    <source>
        <dbReference type="Proteomes" id="UP000095401"/>
    </source>
</evidence>
<comment type="similarity">
    <text evidence="1">Belongs to the bacterial solute-binding protein 9 family.</text>
</comment>
<dbReference type="PANTHER" id="PTHR42953">
    <property type="entry name" value="HIGH-AFFINITY ZINC UPTAKE SYSTEM PROTEIN ZNUA-RELATED"/>
    <property type="match status" value="1"/>
</dbReference>
<dbReference type="Proteomes" id="UP000095401">
    <property type="component" value="Chromosome"/>
</dbReference>
<protein>
    <recommendedName>
        <fullName evidence="2">High-affinity zinc uptake system protein ZnuA</fullName>
    </recommendedName>
</protein>
<name>A0A1D8IL02_9GAMM</name>
<feature type="chain" id="PRO_5009108315" description="High-affinity zinc uptake system protein ZnuA" evidence="6">
    <location>
        <begin position="33"/>
        <end position="321"/>
    </location>
</feature>
<dbReference type="Pfam" id="PF01297">
    <property type="entry name" value="ZnuA"/>
    <property type="match status" value="1"/>
</dbReference>
<organism evidence="7 8">
    <name type="scientific">Acidihalobacter yilgarnensis</name>
    <dbReference type="NCBI Taxonomy" id="2819280"/>
    <lineage>
        <taxon>Bacteria</taxon>
        <taxon>Pseudomonadati</taxon>
        <taxon>Pseudomonadota</taxon>
        <taxon>Gammaproteobacteria</taxon>
        <taxon>Chromatiales</taxon>
        <taxon>Ectothiorhodospiraceae</taxon>
        <taxon>Acidihalobacter</taxon>
    </lineage>
</organism>
<evidence type="ECO:0000256" key="4">
    <source>
        <dbReference type="ARBA" id="ARBA00022729"/>
    </source>
</evidence>
<evidence type="ECO:0000256" key="5">
    <source>
        <dbReference type="ARBA" id="ARBA00022906"/>
    </source>
</evidence>
<dbReference type="RefSeq" id="WP_070077546.1">
    <property type="nucleotide sequence ID" value="NZ_CP017415.1"/>
</dbReference>
<dbReference type="AlphaFoldDB" id="A0A1D8IL02"/>
<reference evidence="8" key="1">
    <citation type="submission" date="2016-09" db="EMBL/GenBank/DDBJ databases">
        <title>Acidihalobacter prosperus F5.</title>
        <authorList>
            <person name="Khaleque H.N."/>
            <person name="Ramsay J.P."/>
            <person name="Kaksonen A.H."/>
            <person name="Boxall N.J."/>
            <person name="Watkin E.L.J."/>
        </authorList>
    </citation>
    <scope>NUCLEOTIDE SEQUENCE [LARGE SCALE GENOMIC DNA]</scope>
    <source>
        <strain evidence="8">F5</strain>
    </source>
</reference>
<sequence length="321" mass="34701">MHARPSPLLRHTSGLFTALCAFLLACSAAAQASTPLVVASIKPIESLVAGVMAGTGDEPYLLVPGAASPHTYSLRPSDMRALSQARVVFWVGPMLETFLNRPLKNLPADVRVVALSQAPGIKLLPVRAGFGIAPDEDIADHAHRSLPHDAEINPHIWLDPRNAEAMVHEITRVLSTIDPAHAARYQTNATALEARLSRLDQHLAHILAPVKTVPFMVFHDAYAYLDTRYGLRAVGALTVEPSLPPGARRVEAARQAITHYGVRCMFREPEFASPLVRTVTAGSDVRIGVLDPLGADLKPGPDLYFELMDALGTHLDNCLAH</sequence>
<dbReference type="KEGG" id="aprs:BI364_03310"/>
<dbReference type="PANTHER" id="PTHR42953:SF3">
    <property type="entry name" value="HIGH-AFFINITY ZINC UPTAKE SYSTEM PROTEIN ZNUA"/>
    <property type="match status" value="1"/>
</dbReference>
<keyword evidence="4 6" id="KW-0732">Signal</keyword>
<dbReference type="GO" id="GO:0046872">
    <property type="term" value="F:metal ion binding"/>
    <property type="evidence" value="ECO:0007669"/>
    <property type="project" value="InterPro"/>
</dbReference>